<keyword evidence="6 9" id="KW-1133">Transmembrane helix</keyword>
<comment type="subcellular location">
    <subcellularLocation>
        <location evidence="9">Endoplasmic reticulum membrane</location>
        <topology evidence="9">Multi-pass membrane protein</topology>
    </subcellularLocation>
    <subcellularLocation>
        <location evidence="9">Golgi apparatus membrane</location>
        <topology evidence="9">Multi-pass membrane protein</topology>
    </subcellularLocation>
</comment>
<feature type="transmembrane region" description="Helical" evidence="9">
    <location>
        <begin position="268"/>
        <end position="287"/>
    </location>
</feature>
<evidence type="ECO:0000256" key="4">
    <source>
        <dbReference type="ARBA" id="ARBA00022824"/>
    </source>
</evidence>
<feature type="transmembrane region" description="Helical" evidence="9">
    <location>
        <begin position="307"/>
        <end position="325"/>
    </location>
</feature>
<evidence type="ECO:0000313" key="12">
    <source>
        <dbReference type="RefSeq" id="XP_014675190.1"/>
    </source>
</evidence>
<keyword evidence="11" id="KW-1185">Reference proteome</keyword>
<feature type="transmembrane region" description="Helical" evidence="9">
    <location>
        <begin position="210"/>
        <end position="230"/>
    </location>
</feature>
<gene>
    <name evidence="12" type="primary">LOC106815262</name>
</gene>
<keyword evidence="3 9" id="KW-0812">Transmembrane</keyword>
<evidence type="ECO:0000256" key="5">
    <source>
        <dbReference type="ARBA" id="ARBA00022927"/>
    </source>
</evidence>
<evidence type="ECO:0000256" key="7">
    <source>
        <dbReference type="ARBA" id="ARBA00023034"/>
    </source>
</evidence>
<accession>A0ABM1ESL9</accession>
<dbReference type="RefSeq" id="XP_014675190.1">
    <property type="nucleotide sequence ID" value="XM_014819704.1"/>
</dbReference>
<evidence type="ECO:0000256" key="3">
    <source>
        <dbReference type="ARBA" id="ARBA00022692"/>
    </source>
</evidence>
<dbReference type="GeneID" id="106815262"/>
<dbReference type="PANTHER" id="PTHR14083:SF0">
    <property type="entry name" value="YIP1D-INTERACTING FACTOR 1, ISOFORM C"/>
    <property type="match status" value="1"/>
</dbReference>
<evidence type="ECO:0000313" key="11">
    <source>
        <dbReference type="Proteomes" id="UP000695022"/>
    </source>
</evidence>
<keyword evidence="5 9" id="KW-0653">Protein transport</keyword>
<dbReference type="PANTHER" id="PTHR14083">
    <property type="entry name" value="YIP1 INTERACTING FACTOR HOMOLOG YIF1 PROTEIN"/>
    <property type="match status" value="1"/>
</dbReference>
<feature type="region of interest" description="Disordered" evidence="10">
    <location>
        <begin position="1"/>
        <end position="62"/>
    </location>
</feature>
<comment type="function">
    <text evidence="9">Has a role in transport between endoplasmic reticulum and Golgi.</text>
</comment>
<feature type="transmembrane region" description="Helical" evidence="9">
    <location>
        <begin position="177"/>
        <end position="198"/>
    </location>
</feature>
<comment type="similarity">
    <text evidence="1 9">Belongs to the YIF1 family.</text>
</comment>
<evidence type="ECO:0000256" key="1">
    <source>
        <dbReference type="ARBA" id="ARBA00009727"/>
    </source>
</evidence>
<dbReference type="InterPro" id="IPR005578">
    <property type="entry name" value="Yif1_fam"/>
</dbReference>
<proteinExistence type="inferred from homology"/>
<organism evidence="11 12">
    <name type="scientific">Priapulus caudatus</name>
    <name type="common">Priapulid worm</name>
    <dbReference type="NCBI Taxonomy" id="37621"/>
    <lineage>
        <taxon>Eukaryota</taxon>
        <taxon>Metazoa</taxon>
        <taxon>Ecdysozoa</taxon>
        <taxon>Scalidophora</taxon>
        <taxon>Priapulida</taxon>
        <taxon>Priapulimorpha</taxon>
        <taxon>Priapulimorphida</taxon>
        <taxon>Priapulidae</taxon>
        <taxon>Priapulus</taxon>
    </lineage>
</organism>
<dbReference type="Proteomes" id="UP000695022">
    <property type="component" value="Unplaced"/>
</dbReference>
<evidence type="ECO:0000256" key="2">
    <source>
        <dbReference type="ARBA" id="ARBA00022448"/>
    </source>
</evidence>
<evidence type="ECO:0000256" key="8">
    <source>
        <dbReference type="ARBA" id="ARBA00023136"/>
    </source>
</evidence>
<protein>
    <recommendedName>
        <fullName evidence="9">Protein YIF1</fullName>
    </recommendedName>
</protein>
<feature type="compositionally biased region" description="Basic residues" evidence="10">
    <location>
        <begin position="8"/>
        <end position="23"/>
    </location>
</feature>
<feature type="transmembrane region" description="Helical" evidence="9">
    <location>
        <begin position="242"/>
        <end position="262"/>
    </location>
</feature>
<sequence length="343" mass="38617">MDPPTGTRNRKSKKSKQRSKRHQQPQLFDDTSMHPPAGTYGQSPGYPQTYPQGYSQGYPPQQAYMAPGTAGYPGYMPTGHPSEPAQHYGEQIFNDPMAAMAVQYGSNLAGHGKEYVAKNIDKYVPVSRLKYYFAVDNGYVGKKLALLFFPFSHMDWSIKYNQHEPVAPRYEVNAPDLYIPVMAFVTYLLVTGVVLGTQQRFSPEQLGMEASSLLVWLVIEVACLMLVLYIMNMKTDLKYLDVLAYCGYKYVGMIAVAIACMIFNNMGFYVALGWVSCSIMFFLVRTLKVQILPEAEADQLTGSKRRIYLLLLIAILQPIFIYWLTSGLFSYRPTLIGKMAASL</sequence>
<keyword evidence="8 9" id="KW-0472">Membrane</keyword>
<reference evidence="12" key="1">
    <citation type="submission" date="2025-08" db="UniProtKB">
        <authorList>
            <consortium name="RefSeq"/>
        </authorList>
    </citation>
    <scope>IDENTIFICATION</scope>
</reference>
<name>A0ABM1ESL9_PRICU</name>
<evidence type="ECO:0000256" key="6">
    <source>
        <dbReference type="ARBA" id="ARBA00022989"/>
    </source>
</evidence>
<keyword evidence="2 9" id="KW-0813">Transport</keyword>
<evidence type="ECO:0000256" key="10">
    <source>
        <dbReference type="SAM" id="MobiDB-lite"/>
    </source>
</evidence>
<evidence type="ECO:0000256" key="9">
    <source>
        <dbReference type="RuleBase" id="RU368073"/>
    </source>
</evidence>
<keyword evidence="7 9" id="KW-0333">Golgi apparatus</keyword>
<dbReference type="Pfam" id="PF03878">
    <property type="entry name" value="YIF1"/>
    <property type="match status" value="1"/>
</dbReference>
<feature type="compositionally biased region" description="Low complexity" evidence="10">
    <location>
        <begin position="40"/>
        <end position="62"/>
    </location>
</feature>
<keyword evidence="4 9" id="KW-0256">Endoplasmic reticulum</keyword>